<dbReference type="AlphaFoldDB" id="W9CMM4"/>
<dbReference type="Pfam" id="PF10336">
    <property type="entry name" value="DUF2420"/>
    <property type="match status" value="1"/>
</dbReference>
<evidence type="ECO:0000256" key="1">
    <source>
        <dbReference type="SAM" id="MobiDB-lite"/>
    </source>
</evidence>
<feature type="region of interest" description="Disordered" evidence="1">
    <location>
        <begin position="866"/>
        <end position="931"/>
    </location>
</feature>
<accession>W9CMM4</accession>
<comment type="caution">
    <text evidence="2">The sequence shown here is derived from an EMBL/GenBank/DDBJ whole genome shotgun (WGS) entry which is preliminary data.</text>
</comment>
<feature type="compositionally biased region" description="Basic and acidic residues" evidence="1">
    <location>
        <begin position="523"/>
        <end position="535"/>
    </location>
</feature>
<protein>
    <submittedName>
        <fullName evidence="2">Uncharacterized protein</fullName>
    </submittedName>
</protein>
<dbReference type="InterPro" id="IPR018822">
    <property type="entry name" value="UPF0646"/>
</dbReference>
<feature type="region of interest" description="Disordered" evidence="1">
    <location>
        <begin position="233"/>
        <end position="287"/>
    </location>
</feature>
<sequence>MVDDSMEIASEHGHNIVEGDIDIDIDLTTGHIDEDDILDDIDADADFDTNIVDVPAQTETDDLMLDDVRDDTSYHMEDADQLEEEADDHIMEQEPAGMSFATDAHYSFNEIHPADPSNLDAGVSDQFWDDPQLAQQSDDAADAQDTEATVHGAENAIANGPDSAFNLNAKDIQELAPVSFPHLPTDEDTRSNSPQNPNYNESNGESLESNLNEPTDPVEAVDHNIYAEDETHLDLNKVSSKSGSINPNVHAEDQEEEHPDPNIASPESGSVHPNEAKFEPSKDTEDQYHAREIVVKYNNRNYPLIRKSSADHPNEFFFEDPSVVEKSFNEFCVEIRKVLLEENLPKDDKISLVVEELQLVIEEIQLTDYPDDLSLGQIIRLYEKLVNNDGTEDIPPLNLRLIIQPTGRDRFLALSKGAAEGKGLLDYVTWDADSEDDPTEFGEPTEHYDSESPGGECNPELEEVETSIEASVVLDKKFDPDSRDEQPRLEHLDSATSASAEVLQGEQNKVQRDVNAQQSAPVELRHSSEILQKPDDEIDEDGDFIDYEDEENVEKPPNNGTLKSELPETDESRPHNGRSTDFNLPCILPATCLCSTCNDLFLTECRAAEEESRRNSISLRTENLPDELDDQVGDETSHNNDAAAQPNETLQDVESDIDYEEDNAEEENADDNFNADENEQNNENFDAEEEQITATNGIENAEHTENLIDLNGTNEEDCEYTSYNDNNEIEQHVDGEGHNPADHTLQASYDDNNRPEQNGDGESLDLEDHSLEVDNVDISFAGDDGNAEQHNFEEDEFDLGVGDEEENEFLLNYQLDDDTTLNGNNESMNISVGEDTTTAKFAFDGTAAETDSATLSNASITELQGMKPSLVNGQDQEDEIDYEDDEEDLTSPVIVPQPPTPASKGSPVSNFGKRPIAETDFEDDGDSITNG</sequence>
<feature type="compositionally biased region" description="Acidic residues" evidence="1">
    <location>
        <begin position="624"/>
        <end position="633"/>
    </location>
</feature>
<organism evidence="2 3">
    <name type="scientific">Sclerotinia borealis (strain F-4128)</name>
    <dbReference type="NCBI Taxonomy" id="1432307"/>
    <lineage>
        <taxon>Eukaryota</taxon>
        <taxon>Fungi</taxon>
        <taxon>Dikarya</taxon>
        <taxon>Ascomycota</taxon>
        <taxon>Pezizomycotina</taxon>
        <taxon>Leotiomycetes</taxon>
        <taxon>Helotiales</taxon>
        <taxon>Sclerotiniaceae</taxon>
        <taxon>Sclerotinia</taxon>
    </lineage>
</organism>
<dbReference type="HOGENOM" id="CLU_328774_0_0_1"/>
<evidence type="ECO:0000313" key="3">
    <source>
        <dbReference type="Proteomes" id="UP000019487"/>
    </source>
</evidence>
<feature type="region of interest" description="Disordered" evidence="1">
    <location>
        <begin position="475"/>
        <end position="577"/>
    </location>
</feature>
<name>W9CMM4_SCLBF</name>
<feature type="region of interest" description="Disordered" evidence="1">
    <location>
        <begin position="180"/>
        <end position="217"/>
    </location>
</feature>
<feature type="region of interest" description="Disordered" evidence="1">
    <location>
        <begin position="433"/>
        <end position="461"/>
    </location>
</feature>
<feature type="compositionally biased region" description="Basic and acidic residues" evidence="1">
    <location>
        <begin position="730"/>
        <end position="741"/>
    </location>
</feature>
<dbReference type="OrthoDB" id="5339076at2759"/>
<feature type="compositionally biased region" description="Polar residues" evidence="1">
    <location>
        <begin position="639"/>
        <end position="650"/>
    </location>
</feature>
<gene>
    <name evidence="2" type="ORF">SBOR_1578</name>
</gene>
<dbReference type="EMBL" id="AYSA01000056">
    <property type="protein sequence ID" value="ESZ98047.1"/>
    <property type="molecule type" value="Genomic_DNA"/>
</dbReference>
<feature type="region of interest" description="Disordered" evidence="1">
    <location>
        <begin position="730"/>
        <end position="764"/>
    </location>
</feature>
<dbReference type="STRING" id="1432307.W9CMM4"/>
<feature type="compositionally biased region" description="Polar residues" evidence="1">
    <location>
        <begin position="191"/>
        <end position="213"/>
    </location>
</feature>
<keyword evidence="3" id="KW-1185">Reference proteome</keyword>
<evidence type="ECO:0000313" key="2">
    <source>
        <dbReference type="EMBL" id="ESZ98047.1"/>
    </source>
</evidence>
<reference evidence="2 3" key="1">
    <citation type="journal article" date="2014" name="Genome Announc.">
        <title>Draft genome sequence of Sclerotinia borealis, a psychrophilic plant pathogenic fungus.</title>
        <authorList>
            <person name="Mardanov A.V."/>
            <person name="Beletsky A.V."/>
            <person name="Kadnikov V.V."/>
            <person name="Ignatov A.N."/>
            <person name="Ravin N.V."/>
        </authorList>
    </citation>
    <scope>NUCLEOTIDE SEQUENCE [LARGE SCALE GENOMIC DNA]</scope>
    <source>
        <strain evidence="3">F-4157</strain>
    </source>
</reference>
<feature type="compositionally biased region" description="Polar residues" evidence="1">
    <location>
        <begin position="237"/>
        <end position="247"/>
    </location>
</feature>
<feature type="compositionally biased region" description="Acidic residues" evidence="1">
    <location>
        <begin position="919"/>
        <end position="931"/>
    </location>
</feature>
<feature type="region of interest" description="Disordered" evidence="1">
    <location>
        <begin position="609"/>
        <end position="653"/>
    </location>
</feature>
<feature type="compositionally biased region" description="Basic and acidic residues" evidence="1">
    <location>
        <begin position="274"/>
        <end position="287"/>
    </location>
</feature>
<feature type="compositionally biased region" description="Basic and acidic residues" evidence="1">
    <location>
        <begin position="475"/>
        <end position="493"/>
    </location>
</feature>
<feature type="compositionally biased region" description="Acidic residues" evidence="1">
    <location>
        <begin position="875"/>
        <end position="889"/>
    </location>
</feature>
<feature type="compositionally biased region" description="Acidic residues" evidence="1">
    <location>
        <begin position="536"/>
        <end position="552"/>
    </location>
</feature>
<proteinExistence type="predicted"/>
<dbReference type="Proteomes" id="UP000019487">
    <property type="component" value="Unassembled WGS sequence"/>
</dbReference>